<feature type="compositionally biased region" description="Basic residues" evidence="1">
    <location>
        <begin position="55"/>
        <end position="65"/>
    </location>
</feature>
<dbReference type="Proteomes" id="UP000823388">
    <property type="component" value="Chromosome 5N"/>
</dbReference>
<dbReference type="EMBL" id="CM029046">
    <property type="protein sequence ID" value="KAG2587361.1"/>
    <property type="molecule type" value="Genomic_DNA"/>
</dbReference>
<evidence type="ECO:0000313" key="2">
    <source>
        <dbReference type="EMBL" id="KAG2587361.1"/>
    </source>
</evidence>
<evidence type="ECO:0000313" key="3">
    <source>
        <dbReference type="Proteomes" id="UP000823388"/>
    </source>
</evidence>
<protein>
    <submittedName>
        <fullName evidence="2">Uncharacterized protein</fullName>
    </submittedName>
</protein>
<dbReference type="AlphaFoldDB" id="A0A8T0RM81"/>
<accession>A0A8T0RM81</accession>
<gene>
    <name evidence="2" type="ORF">PVAP13_5NG142500</name>
</gene>
<sequence>MHGTPFLFGFGQISRAHSCTPFLFGFGQISRAHSRAQPNSELQAQTLAGKPSHPLPHRRRRRLRCPGRGGNGGDLDGLLNYFSVARCWRIAASRPLEPPKHAVGPHWPPS</sequence>
<evidence type="ECO:0000256" key="1">
    <source>
        <dbReference type="SAM" id="MobiDB-lite"/>
    </source>
</evidence>
<feature type="compositionally biased region" description="Polar residues" evidence="1">
    <location>
        <begin position="36"/>
        <end position="46"/>
    </location>
</feature>
<name>A0A8T0RM81_PANVG</name>
<feature type="region of interest" description="Disordered" evidence="1">
    <location>
        <begin position="34"/>
        <end position="73"/>
    </location>
</feature>
<reference evidence="2" key="1">
    <citation type="submission" date="2020-05" db="EMBL/GenBank/DDBJ databases">
        <title>WGS assembly of Panicum virgatum.</title>
        <authorList>
            <person name="Lovell J.T."/>
            <person name="Jenkins J."/>
            <person name="Shu S."/>
            <person name="Juenger T.E."/>
            <person name="Schmutz J."/>
        </authorList>
    </citation>
    <scope>NUCLEOTIDE SEQUENCE</scope>
    <source>
        <strain evidence="2">AP13</strain>
    </source>
</reference>
<keyword evidence="3" id="KW-1185">Reference proteome</keyword>
<organism evidence="2 3">
    <name type="scientific">Panicum virgatum</name>
    <name type="common">Blackwell switchgrass</name>
    <dbReference type="NCBI Taxonomy" id="38727"/>
    <lineage>
        <taxon>Eukaryota</taxon>
        <taxon>Viridiplantae</taxon>
        <taxon>Streptophyta</taxon>
        <taxon>Embryophyta</taxon>
        <taxon>Tracheophyta</taxon>
        <taxon>Spermatophyta</taxon>
        <taxon>Magnoliopsida</taxon>
        <taxon>Liliopsida</taxon>
        <taxon>Poales</taxon>
        <taxon>Poaceae</taxon>
        <taxon>PACMAD clade</taxon>
        <taxon>Panicoideae</taxon>
        <taxon>Panicodae</taxon>
        <taxon>Paniceae</taxon>
        <taxon>Panicinae</taxon>
        <taxon>Panicum</taxon>
        <taxon>Panicum sect. Hiantes</taxon>
    </lineage>
</organism>
<proteinExistence type="predicted"/>
<comment type="caution">
    <text evidence="2">The sequence shown here is derived from an EMBL/GenBank/DDBJ whole genome shotgun (WGS) entry which is preliminary data.</text>
</comment>